<evidence type="ECO:0000313" key="1">
    <source>
        <dbReference type="EMBL" id="MED6140732.1"/>
    </source>
</evidence>
<dbReference type="Proteomes" id="UP001341840">
    <property type="component" value="Unassembled WGS sequence"/>
</dbReference>
<accession>A0ABU6SWH3</accession>
<protein>
    <submittedName>
        <fullName evidence="1">Uncharacterized protein</fullName>
    </submittedName>
</protein>
<keyword evidence="2" id="KW-1185">Reference proteome</keyword>
<comment type="caution">
    <text evidence="1">The sequence shown here is derived from an EMBL/GenBank/DDBJ whole genome shotgun (WGS) entry which is preliminary data.</text>
</comment>
<name>A0ABU6SWH3_9FABA</name>
<feature type="non-terminal residue" evidence="1">
    <location>
        <position position="104"/>
    </location>
</feature>
<sequence length="104" mass="11636">MAFCMPSKKAHWSSQTLKHASGVLHTNHGVLHALKLVQPWRVTRQLWRFTRHGSKSLELTLYIGILHAKVACYTPPKESSLELSSLASNDGILNAKVAWYTPDA</sequence>
<proteinExistence type="predicted"/>
<reference evidence="1 2" key="1">
    <citation type="journal article" date="2023" name="Plants (Basel)">
        <title>Bridging the Gap: Combining Genomics and Transcriptomics Approaches to Understand Stylosanthes scabra, an Orphan Legume from the Brazilian Caatinga.</title>
        <authorList>
            <person name="Ferreira-Neto J.R.C."/>
            <person name="da Silva M.D."/>
            <person name="Binneck E."/>
            <person name="de Melo N.F."/>
            <person name="da Silva R.H."/>
            <person name="de Melo A.L.T.M."/>
            <person name="Pandolfi V."/>
            <person name="Bustamante F.O."/>
            <person name="Brasileiro-Vidal A.C."/>
            <person name="Benko-Iseppon A.M."/>
        </authorList>
    </citation>
    <scope>NUCLEOTIDE SEQUENCE [LARGE SCALE GENOMIC DNA]</scope>
    <source>
        <tissue evidence="1">Leaves</tissue>
    </source>
</reference>
<gene>
    <name evidence="1" type="ORF">PIB30_096295</name>
</gene>
<dbReference type="EMBL" id="JASCZI010062686">
    <property type="protein sequence ID" value="MED6140732.1"/>
    <property type="molecule type" value="Genomic_DNA"/>
</dbReference>
<organism evidence="1 2">
    <name type="scientific">Stylosanthes scabra</name>
    <dbReference type="NCBI Taxonomy" id="79078"/>
    <lineage>
        <taxon>Eukaryota</taxon>
        <taxon>Viridiplantae</taxon>
        <taxon>Streptophyta</taxon>
        <taxon>Embryophyta</taxon>
        <taxon>Tracheophyta</taxon>
        <taxon>Spermatophyta</taxon>
        <taxon>Magnoliopsida</taxon>
        <taxon>eudicotyledons</taxon>
        <taxon>Gunneridae</taxon>
        <taxon>Pentapetalae</taxon>
        <taxon>rosids</taxon>
        <taxon>fabids</taxon>
        <taxon>Fabales</taxon>
        <taxon>Fabaceae</taxon>
        <taxon>Papilionoideae</taxon>
        <taxon>50 kb inversion clade</taxon>
        <taxon>dalbergioids sensu lato</taxon>
        <taxon>Dalbergieae</taxon>
        <taxon>Pterocarpus clade</taxon>
        <taxon>Stylosanthes</taxon>
    </lineage>
</organism>
<evidence type="ECO:0000313" key="2">
    <source>
        <dbReference type="Proteomes" id="UP001341840"/>
    </source>
</evidence>